<name>A0A369T6H7_9PROT</name>
<keyword evidence="3" id="KW-1185">Reference proteome</keyword>
<comment type="caution">
    <text evidence="2">The sequence shown here is derived from an EMBL/GenBank/DDBJ whole genome shotgun (WGS) entry which is preliminary data.</text>
</comment>
<gene>
    <name evidence="2" type="ORF">DRB17_15860</name>
</gene>
<dbReference type="InterPro" id="IPR019587">
    <property type="entry name" value="Polyketide_cyclase/dehydratase"/>
</dbReference>
<dbReference type="PANTHER" id="PTHR39332">
    <property type="entry name" value="BLL4707 PROTEIN"/>
    <property type="match status" value="1"/>
</dbReference>
<dbReference type="RefSeq" id="WP_114583199.1">
    <property type="nucleotide sequence ID" value="NZ_QPMH01000018.1"/>
</dbReference>
<dbReference type="CDD" id="cd07821">
    <property type="entry name" value="PYR_PYL_RCAR_like"/>
    <property type="match status" value="1"/>
</dbReference>
<reference evidence="2 3" key="1">
    <citation type="submission" date="2018-07" db="EMBL/GenBank/DDBJ databases">
        <title>Venubactetium sediminum gen. nov., sp. nov., isolated from a marine solar saltern.</title>
        <authorList>
            <person name="Wang S."/>
        </authorList>
    </citation>
    <scope>NUCLEOTIDE SEQUENCE [LARGE SCALE GENOMIC DNA]</scope>
    <source>
        <strain evidence="2 3">WD2A32</strain>
    </source>
</reference>
<evidence type="ECO:0000313" key="2">
    <source>
        <dbReference type="EMBL" id="RDD60933.1"/>
    </source>
</evidence>
<evidence type="ECO:0000313" key="3">
    <source>
        <dbReference type="Proteomes" id="UP000253941"/>
    </source>
</evidence>
<dbReference type="PANTHER" id="PTHR39332:SF7">
    <property type="entry name" value="SRPBCC FAMILY PROTEIN"/>
    <property type="match status" value="1"/>
</dbReference>
<dbReference type="SUPFAM" id="SSF55961">
    <property type="entry name" value="Bet v1-like"/>
    <property type="match status" value="1"/>
</dbReference>
<protein>
    <submittedName>
        <fullName evidence="2">SRPBCC family protein</fullName>
    </submittedName>
</protein>
<sequence length="137" mass="15060">MVDVTVNTNVPAAVQEVWETIGKFGALADWHPAISSSETEEGGKKRRLILVDGSEIVEELVEKDDGSRTYTYTMTQPGPLPVQNYKSTIKVEDDGKGNSKVTWSGHFDPTSDPDEARKAIENVYQSGLDNLRKMMGG</sequence>
<accession>A0A369T6H7</accession>
<organism evidence="2 3">
    <name type="scientific">Ferruginivarius sediminum</name>
    <dbReference type="NCBI Taxonomy" id="2661937"/>
    <lineage>
        <taxon>Bacteria</taxon>
        <taxon>Pseudomonadati</taxon>
        <taxon>Pseudomonadota</taxon>
        <taxon>Alphaproteobacteria</taxon>
        <taxon>Rhodospirillales</taxon>
        <taxon>Rhodospirillaceae</taxon>
        <taxon>Ferruginivarius</taxon>
    </lineage>
</organism>
<dbReference type="Proteomes" id="UP000253941">
    <property type="component" value="Unassembled WGS sequence"/>
</dbReference>
<dbReference type="Gene3D" id="3.30.530.20">
    <property type="match status" value="1"/>
</dbReference>
<proteinExistence type="predicted"/>
<dbReference type="Pfam" id="PF10604">
    <property type="entry name" value="Polyketide_cyc2"/>
    <property type="match status" value="1"/>
</dbReference>
<dbReference type="EMBL" id="QPMH01000018">
    <property type="protein sequence ID" value="RDD60933.1"/>
    <property type="molecule type" value="Genomic_DNA"/>
</dbReference>
<feature type="region of interest" description="Disordered" evidence="1">
    <location>
        <begin position="94"/>
        <end position="114"/>
    </location>
</feature>
<evidence type="ECO:0000256" key="1">
    <source>
        <dbReference type="SAM" id="MobiDB-lite"/>
    </source>
</evidence>
<dbReference type="AlphaFoldDB" id="A0A369T6H7"/>
<dbReference type="InterPro" id="IPR023393">
    <property type="entry name" value="START-like_dom_sf"/>
</dbReference>